<proteinExistence type="predicted"/>
<reference evidence="2" key="1">
    <citation type="journal article" date="2017" name="Front. Plant Sci.">
        <title>Climate Clever Clovers: New Paradigm to Reduce the Environmental Footprint of Ruminants by Breeding Low Methanogenic Forages Utilizing Haplotype Variation.</title>
        <authorList>
            <person name="Kaur P."/>
            <person name="Appels R."/>
            <person name="Bayer P.E."/>
            <person name="Keeble-Gagnere G."/>
            <person name="Wang J."/>
            <person name="Hirakawa H."/>
            <person name="Shirasawa K."/>
            <person name="Vercoe P."/>
            <person name="Stefanova K."/>
            <person name="Durmic Z."/>
            <person name="Nichols P."/>
            <person name="Revell C."/>
            <person name="Isobe S.N."/>
            <person name="Edwards D."/>
            <person name="Erskine W."/>
        </authorList>
    </citation>
    <scope>NUCLEOTIDE SEQUENCE [LARGE SCALE GENOMIC DNA]</scope>
    <source>
        <strain evidence="2">cv. Daliak</strain>
    </source>
</reference>
<sequence length="104" mass="11757">MFRRDFSEEELVIVVHDKYLKLNDSEPTEVRRLKTEARPVQVHIVIDPLVLSSTGSEVDYVPNGVAAEQQEVAEESIVATMSIIAEEHQDVVRNLSLMLLVNVK</sequence>
<organism evidence="1 2">
    <name type="scientific">Trifolium subterraneum</name>
    <name type="common">Subterranean clover</name>
    <dbReference type="NCBI Taxonomy" id="3900"/>
    <lineage>
        <taxon>Eukaryota</taxon>
        <taxon>Viridiplantae</taxon>
        <taxon>Streptophyta</taxon>
        <taxon>Embryophyta</taxon>
        <taxon>Tracheophyta</taxon>
        <taxon>Spermatophyta</taxon>
        <taxon>Magnoliopsida</taxon>
        <taxon>eudicotyledons</taxon>
        <taxon>Gunneridae</taxon>
        <taxon>Pentapetalae</taxon>
        <taxon>rosids</taxon>
        <taxon>fabids</taxon>
        <taxon>Fabales</taxon>
        <taxon>Fabaceae</taxon>
        <taxon>Papilionoideae</taxon>
        <taxon>50 kb inversion clade</taxon>
        <taxon>NPAAA clade</taxon>
        <taxon>Hologalegina</taxon>
        <taxon>IRL clade</taxon>
        <taxon>Trifolieae</taxon>
        <taxon>Trifolium</taxon>
    </lineage>
</organism>
<protein>
    <submittedName>
        <fullName evidence="1">Uncharacterized protein</fullName>
    </submittedName>
</protein>
<accession>A0A2Z6MCB0</accession>
<evidence type="ECO:0000313" key="1">
    <source>
        <dbReference type="EMBL" id="GAU30336.1"/>
    </source>
</evidence>
<evidence type="ECO:0000313" key="2">
    <source>
        <dbReference type="Proteomes" id="UP000242715"/>
    </source>
</evidence>
<dbReference type="Proteomes" id="UP000242715">
    <property type="component" value="Unassembled WGS sequence"/>
</dbReference>
<name>A0A2Z6MCB0_TRISU</name>
<dbReference type="EMBL" id="DF973423">
    <property type="protein sequence ID" value="GAU30336.1"/>
    <property type="molecule type" value="Genomic_DNA"/>
</dbReference>
<keyword evidence="2" id="KW-1185">Reference proteome</keyword>
<gene>
    <name evidence="1" type="ORF">TSUD_211930</name>
</gene>
<dbReference type="AlphaFoldDB" id="A0A2Z6MCB0"/>